<keyword evidence="4" id="KW-1185">Reference proteome</keyword>
<feature type="signal peptide" evidence="2">
    <location>
        <begin position="1"/>
        <end position="22"/>
    </location>
</feature>
<sequence>MSRTKFGLLVTSLLLIISLACSVSINSGGEQTSVPSEAEQTLSAIYAGYTAEALAQPVQEEPSAEEPAAEQVPAAPEITHTTIPGNPGSPDQEKDEIDTSNTAADRLALGDSFRLGNFERPFTQDSMVYKQENDLFYLELSEDDDFYIFSLELIGPGEDGTLSAHYGIEFDSDKDGRGDVLLWAKGGNHPDWTIEDVMVLRDSNDDVGGSSPVVPDSRDGDGYDEVLFSADVLDDPDAAWQRIDPNDSNTIQLAIKKGLIDEGRFFWKGWADSGVADPSKFDYNDSYSEEQAGSPNKNSSLYPVEQLNLMDSTCWVAYNFEASGKELGGCYQLAPEPTKKPPTQTPCSGTCNTGTSQRCCTCSGWHWTADGCRLIPPS</sequence>
<accession>A0A347ZSM1</accession>
<organism evidence="3 4">
    <name type="scientific">Pelolinea submarina</name>
    <dbReference type="NCBI Taxonomy" id="913107"/>
    <lineage>
        <taxon>Bacteria</taxon>
        <taxon>Bacillati</taxon>
        <taxon>Chloroflexota</taxon>
        <taxon>Anaerolineae</taxon>
        <taxon>Anaerolineales</taxon>
        <taxon>Anaerolineaceae</taxon>
        <taxon>Pelolinea</taxon>
    </lineage>
</organism>
<name>A0A347ZSM1_9CHLR</name>
<feature type="chain" id="PRO_5030063622" description="Carbohydrate binding protein with CBM9 domain" evidence="2">
    <location>
        <begin position="23"/>
        <end position="378"/>
    </location>
</feature>
<gene>
    <name evidence="3" type="ORF">DFR64_1001</name>
</gene>
<protein>
    <recommendedName>
        <fullName evidence="5">Carbohydrate binding protein with CBM9 domain</fullName>
    </recommendedName>
</protein>
<evidence type="ECO:0000256" key="1">
    <source>
        <dbReference type="SAM" id="MobiDB-lite"/>
    </source>
</evidence>
<evidence type="ECO:0000313" key="4">
    <source>
        <dbReference type="Proteomes" id="UP000256388"/>
    </source>
</evidence>
<proteinExistence type="predicted"/>
<dbReference type="PROSITE" id="PS51257">
    <property type="entry name" value="PROKAR_LIPOPROTEIN"/>
    <property type="match status" value="1"/>
</dbReference>
<evidence type="ECO:0000256" key="2">
    <source>
        <dbReference type="SAM" id="SignalP"/>
    </source>
</evidence>
<feature type="region of interest" description="Disordered" evidence="1">
    <location>
        <begin position="56"/>
        <end position="98"/>
    </location>
</feature>
<dbReference type="Proteomes" id="UP000256388">
    <property type="component" value="Unassembled WGS sequence"/>
</dbReference>
<dbReference type="AlphaFoldDB" id="A0A347ZSM1"/>
<evidence type="ECO:0008006" key="5">
    <source>
        <dbReference type="Google" id="ProtNLM"/>
    </source>
</evidence>
<dbReference type="RefSeq" id="WP_116224267.1">
    <property type="nucleotide sequence ID" value="NZ_AP018437.1"/>
</dbReference>
<keyword evidence="2" id="KW-0732">Signal</keyword>
<dbReference type="EMBL" id="QUMS01000001">
    <property type="protein sequence ID" value="REG11126.1"/>
    <property type="molecule type" value="Genomic_DNA"/>
</dbReference>
<comment type="caution">
    <text evidence="3">The sequence shown here is derived from an EMBL/GenBank/DDBJ whole genome shotgun (WGS) entry which is preliminary data.</text>
</comment>
<evidence type="ECO:0000313" key="3">
    <source>
        <dbReference type="EMBL" id="REG11126.1"/>
    </source>
</evidence>
<reference evidence="3 4" key="1">
    <citation type="submission" date="2018-08" db="EMBL/GenBank/DDBJ databases">
        <title>Genomic Encyclopedia of Type Strains, Phase IV (KMG-IV): sequencing the most valuable type-strain genomes for metagenomic binning, comparative biology and taxonomic classification.</title>
        <authorList>
            <person name="Goeker M."/>
        </authorList>
    </citation>
    <scope>NUCLEOTIDE SEQUENCE [LARGE SCALE GENOMIC DNA]</scope>
    <source>
        <strain evidence="3 4">DSM 23923</strain>
    </source>
</reference>
<dbReference type="OrthoDB" id="173657at2"/>